<dbReference type="PANTHER" id="PTHR31069:SF32">
    <property type="entry name" value="ARGININE METABOLISM REGULATION PROTEIN II"/>
    <property type="match status" value="1"/>
</dbReference>
<dbReference type="InterPro" id="IPR050675">
    <property type="entry name" value="OAF3"/>
</dbReference>
<dbReference type="InterPro" id="IPR001138">
    <property type="entry name" value="Zn2Cys6_DnaBD"/>
</dbReference>
<evidence type="ECO:0000259" key="6">
    <source>
        <dbReference type="PROSITE" id="PS50048"/>
    </source>
</evidence>
<evidence type="ECO:0000256" key="5">
    <source>
        <dbReference type="SAM" id="MobiDB-lite"/>
    </source>
</evidence>
<proteinExistence type="predicted"/>
<dbReference type="Pfam" id="PF00172">
    <property type="entry name" value="Zn_clus"/>
    <property type="match status" value="1"/>
</dbReference>
<evidence type="ECO:0000313" key="7">
    <source>
        <dbReference type="EMBL" id="KAH7063698.1"/>
    </source>
</evidence>
<dbReference type="Gene3D" id="4.10.240.10">
    <property type="entry name" value="Zn(2)-C6 fungal-type DNA-binding domain"/>
    <property type="match status" value="1"/>
</dbReference>
<dbReference type="PROSITE" id="PS00463">
    <property type="entry name" value="ZN2_CY6_FUNGAL_1"/>
    <property type="match status" value="1"/>
</dbReference>
<feature type="domain" description="Zn(2)-C6 fungal-type" evidence="6">
    <location>
        <begin position="16"/>
        <end position="44"/>
    </location>
</feature>
<gene>
    <name evidence="7" type="ORF">B0J12DRAFT_643792</name>
</gene>
<accession>A0ABQ8GT72</accession>
<dbReference type="InterPro" id="IPR021858">
    <property type="entry name" value="Fun_TF"/>
</dbReference>
<dbReference type="SMART" id="SM00066">
    <property type="entry name" value="GAL4"/>
    <property type="match status" value="1"/>
</dbReference>
<keyword evidence="4" id="KW-0539">Nucleus</keyword>
<feature type="region of interest" description="Disordered" evidence="5">
    <location>
        <begin position="178"/>
        <end position="197"/>
    </location>
</feature>
<reference evidence="7 8" key="1">
    <citation type="journal article" date="2021" name="Nat. Commun.">
        <title>Genetic determinants of endophytism in the Arabidopsis root mycobiome.</title>
        <authorList>
            <person name="Mesny F."/>
            <person name="Miyauchi S."/>
            <person name="Thiergart T."/>
            <person name="Pickel B."/>
            <person name="Atanasova L."/>
            <person name="Karlsson M."/>
            <person name="Huettel B."/>
            <person name="Barry K.W."/>
            <person name="Haridas S."/>
            <person name="Chen C."/>
            <person name="Bauer D."/>
            <person name="Andreopoulos W."/>
            <person name="Pangilinan J."/>
            <person name="LaButti K."/>
            <person name="Riley R."/>
            <person name="Lipzen A."/>
            <person name="Clum A."/>
            <person name="Drula E."/>
            <person name="Henrissat B."/>
            <person name="Kohler A."/>
            <person name="Grigoriev I.V."/>
            <person name="Martin F.M."/>
            <person name="Hacquard S."/>
        </authorList>
    </citation>
    <scope>NUCLEOTIDE SEQUENCE [LARGE SCALE GENOMIC DNA]</scope>
    <source>
        <strain evidence="7 8">MPI-SDFR-AT-0080</strain>
    </source>
</reference>
<evidence type="ECO:0000256" key="4">
    <source>
        <dbReference type="ARBA" id="ARBA00023242"/>
    </source>
</evidence>
<dbReference type="Proteomes" id="UP000774617">
    <property type="component" value="Unassembled WGS sequence"/>
</dbReference>
<evidence type="ECO:0000256" key="3">
    <source>
        <dbReference type="ARBA" id="ARBA00023163"/>
    </source>
</evidence>
<comment type="caution">
    <text evidence="7">The sequence shown here is derived from an EMBL/GenBank/DDBJ whole genome shotgun (WGS) entry which is preliminary data.</text>
</comment>
<evidence type="ECO:0000256" key="1">
    <source>
        <dbReference type="ARBA" id="ARBA00023015"/>
    </source>
</evidence>
<dbReference type="EMBL" id="JAGTJR010000002">
    <property type="protein sequence ID" value="KAH7063698.1"/>
    <property type="molecule type" value="Genomic_DNA"/>
</dbReference>
<keyword evidence="8" id="KW-1185">Reference proteome</keyword>
<protein>
    <submittedName>
        <fullName evidence="7">Fungal-specific transcription factor domain-containing protein</fullName>
    </submittedName>
</protein>
<dbReference type="SUPFAM" id="SSF57701">
    <property type="entry name" value="Zn2/Cys6 DNA-binding domain"/>
    <property type="match status" value="1"/>
</dbReference>
<dbReference type="Pfam" id="PF11951">
    <property type="entry name" value="Fungal_trans_2"/>
    <property type="match status" value="1"/>
</dbReference>
<dbReference type="InterPro" id="IPR036864">
    <property type="entry name" value="Zn2-C6_fun-type_DNA-bd_sf"/>
</dbReference>
<organism evidence="7 8">
    <name type="scientific">Macrophomina phaseolina</name>
    <dbReference type="NCBI Taxonomy" id="35725"/>
    <lineage>
        <taxon>Eukaryota</taxon>
        <taxon>Fungi</taxon>
        <taxon>Dikarya</taxon>
        <taxon>Ascomycota</taxon>
        <taxon>Pezizomycotina</taxon>
        <taxon>Dothideomycetes</taxon>
        <taxon>Dothideomycetes incertae sedis</taxon>
        <taxon>Botryosphaeriales</taxon>
        <taxon>Botryosphaeriaceae</taxon>
        <taxon>Macrophomina</taxon>
    </lineage>
</organism>
<evidence type="ECO:0000313" key="8">
    <source>
        <dbReference type="Proteomes" id="UP000774617"/>
    </source>
</evidence>
<dbReference type="PROSITE" id="PS50048">
    <property type="entry name" value="ZN2_CY6_FUNGAL_2"/>
    <property type="match status" value="1"/>
</dbReference>
<keyword evidence="3" id="KW-0804">Transcription</keyword>
<dbReference type="PANTHER" id="PTHR31069">
    <property type="entry name" value="OLEATE-ACTIVATED TRANSCRIPTION FACTOR 1-RELATED"/>
    <property type="match status" value="1"/>
</dbReference>
<name>A0ABQ8GT72_9PEZI</name>
<dbReference type="CDD" id="cd00067">
    <property type="entry name" value="GAL4"/>
    <property type="match status" value="1"/>
</dbReference>
<keyword evidence="1" id="KW-0805">Transcription regulation</keyword>
<evidence type="ECO:0000256" key="2">
    <source>
        <dbReference type="ARBA" id="ARBA00023125"/>
    </source>
</evidence>
<sequence length="727" mass="81199">MSKPTRQAHRTRSFGGCRTCRRRHVKCDQRRPGCRVCERLRLDCEGYESLIQWTQPLGLASSFLAEDTAPREVEDSRQCRRLLFSDAERKAMCVELARGAGVDYRSTVTKLEGRCQAGEGFVIEGPFAMFQLDTNYQPDQGPQVPLITSTALGSDQSVDLSPSNVMLELDLAHDPLLTPAPRSSLSPAGALDGASTASAPEEFGAIPEIDDEDFASMAYLFTPDHEDFLLNQTPRGSTMIGDGPSPASLPQFSLSPLSPQSFSILDGSSSPISPEGHLLLSHFMNDFVKVASQNLNDKSPWQSLYFPEALKAVGQLTLRTEPSAANLSLLYSLMVISAFHLDRLSGAEAGSGYWWKIAETYQAKSMAHIQISLRHEVVGPKKAKYKTLLMALLALVTACITNGKLVDARKHLLDAQRLIHLRGLCKYNPSRKVQMLHTMFLYLRVMEEATFVYPLSAGSQFFKNDTAAPSSARYPSLAGHKWFGNQEDGVPSNFRELDDFFENSGPEVRQLFSRIYNIPESLVVLMSHITYLCCESRQVKATPHPNPDFMEDFHKRCKVVEDLLCGWTNEDKQQQQAQEAPGGIMDEAAASTTSTNTDSDHGAKAFHGALVIYFYREVHDINRFMLQYMVRDIKAHLLALEGEKIAQNIASASVLWPGFIAAVEAQDQEDFSDICNWMRACADRYGLRSFDRAADVAADFWWARQRDGHVLKWPERVLQKKSFMILP</sequence>
<keyword evidence="2" id="KW-0238">DNA-binding</keyword>